<dbReference type="SUPFAM" id="SSF53474">
    <property type="entry name" value="alpha/beta-Hydrolases"/>
    <property type="match status" value="1"/>
</dbReference>
<dbReference type="PANTHER" id="PTHR37017:SF11">
    <property type="entry name" value="ESTERASE_LIPASE_THIOESTERASE DOMAIN-CONTAINING PROTEIN"/>
    <property type="match status" value="1"/>
</dbReference>
<dbReference type="Gene3D" id="3.40.50.1820">
    <property type="entry name" value="alpha/beta hydrolase"/>
    <property type="match status" value="1"/>
</dbReference>
<dbReference type="Proteomes" id="UP000243904">
    <property type="component" value="Chromosome I"/>
</dbReference>
<proteinExistence type="predicted"/>
<dbReference type="RefSeq" id="WP_146689463.1">
    <property type="nucleotide sequence ID" value="NZ_LT629750.1"/>
</dbReference>
<dbReference type="Pfam" id="PF12697">
    <property type="entry name" value="Abhydrolase_6"/>
    <property type="match status" value="1"/>
</dbReference>
<reference evidence="4" key="1">
    <citation type="submission" date="2016-10" db="EMBL/GenBank/DDBJ databases">
        <authorList>
            <person name="Varghese N."/>
            <person name="Submissions S."/>
        </authorList>
    </citation>
    <scope>NUCLEOTIDE SEQUENCE [LARGE SCALE GENOMIC DNA]</scope>
    <source>
        <strain evidence="4">GAS369</strain>
    </source>
</reference>
<feature type="chain" id="PRO_5009267631" evidence="1">
    <location>
        <begin position="23"/>
        <end position="265"/>
    </location>
</feature>
<dbReference type="PANTHER" id="PTHR37017">
    <property type="entry name" value="AB HYDROLASE-1 DOMAIN-CONTAINING PROTEIN-RELATED"/>
    <property type="match status" value="1"/>
</dbReference>
<dbReference type="InterPro" id="IPR052897">
    <property type="entry name" value="Sec-Metab_Biosynth_Hydrolase"/>
</dbReference>
<dbReference type="EMBL" id="LT629750">
    <property type="protein sequence ID" value="SDT32157.1"/>
    <property type="molecule type" value="Genomic_DNA"/>
</dbReference>
<evidence type="ECO:0000313" key="3">
    <source>
        <dbReference type="EMBL" id="SDT32157.1"/>
    </source>
</evidence>
<protein>
    <submittedName>
        <fullName evidence="3">Pimeloyl-ACP methyl ester carboxylesterase</fullName>
    </submittedName>
</protein>
<keyword evidence="1" id="KW-0732">Signal</keyword>
<accession>A0A1H1ZF22</accession>
<gene>
    <name evidence="3" type="ORF">SAMN05444158_5399</name>
</gene>
<name>A0A1H1ZF22_9BRAD</name>
<sequence length="265" mass="27452">MMNLLLTTLMLSAAVFVAPASAADRLPSGTTRNIVLVPGAFADESSWDNVSAILKAKGYSVSAVKLPLTSLEDDVGATQAVLDAQDGPTVLVGHSWGGFVIGEAGVNPKVTALVYVSAFAPDKGESVTKLSAGGPPSPGVQALRPDDKGFLSIDKAAFPAVFGADLPKKEAEILAGKQKPINHTAFDEPARNAAWHTKPSWFVVSNKDLVLDPSAQNLFAGRMKATKTVVEGGHDTLIAFPKQVAAVIEAAAAGTHKRQSAASSN</sequence>
<evidence type="ECO:0000313" key="4">
    <source>
        <dbReference type="Proteomes" id="UP000243904"/>
    </source>
</evidence>
<organism evidence="3 4">
    <name type="scientific">Bradyrhizobium canariense</name>
    <dbReference type="NCBI Taxonomy" id="255045"/>
    <lineage>
        <taxon>Bacteria</taxon>
        <taxon>Pseudomonadati</taxon>
        <taxon>Pseudomonadota</taxon>
        <taxon>Alphaproteobacteria</taxon>
        <taxon>Hyphomicrobiales</taxon>
        <taxon>Nitrobacteraceae</taxon>
        <taxon>Bradyrhizobium</taxon>
    </lineage>
</organism>
<evidence type="ECO:0000256" key="1">
    <source>
        <dbReference type="SAM" id="SignalP"/>
    </source>
</evidence>
<feature type="domain" description="AB hydrolase-1" evidence="2">
    <location>
        <begin position="34"/>
        <end position="246"/>
    </location>
</feature>
<dbReference type="InterPro" id="IPR000073">
    <property type="entry name" value="AB_hydrolase_1"/>
</dbReference>
<dbReference type="InterPro" id="IPR029058">
    <property type="entry name" value="AB_hydrolase_fold"/>
</dbReference>
<dbReference type="AlphaFoldDB" id="A0A1H1ZF22"/>
<keyword evidence="4" id="KW-1185">Reference proteome</keyword>
<evidence type="ECO:0000259" key="2">
    <source>
        <dbReference type="Pfam" id="PF12697"/>
    </source>
</evidence>
<feature type="signal peptide" evidence="1">
    <location>
        <begin position="1"/>
        <end position="22"/>
    </location>
</feature>